<reference evidence="1" key="1">
    <citation type="submission" date="2021-06" db="EMBL/GenBank/DDBJ databases">
        <authorList>
            <person name="Hodson N. C."/>
            <person name="Mongue J. A."/>
            <person name="Jaron S. K."/>
        </authorList>
    </citation>
    <scope>NUCLEOTIDE SEQUENCE</scope>
</reference>
<protein>
    <submittedName>
        <fullName evidence="1">Uncharacterized protein</fullName>
    </submittedName>
</protein>
<dbReference type="Proteomes" id="UP000708208">
    <property type="component" value="Unassembled WGS sequence"/>
</dbReference>
<feature type="non-terminal residue" evidence="1">
    <location>
        <position position="1"/>
    </location>
</feature>
<keyword evidence="2" id="KW-1185">Reference proteome</keyword>
<sequence length="48" mass="5147">KPQDSQDYTIDDSLTCVIYAIGSSDVIAYHGGNNRGNFGNVNFFTGSS</sequence>
<accession>A0A8J2KF03</accession>
<comment type="caution">
    <text evidence="1">The sequence shown here is derived from an EMBL/GenBank/DDBJ whole genome shotgun (WGS) entry which is preliminary data.</text>
</comment>
<evidence type="ECO:0000313" key="2">
    <source>
        <dbReference type="Proteomes" id="UP000708208"/>
    </source>
</evidence>
<dbReference type="EMBL" id="CAJVCH010339466">
    <property type="protein sequence ID" value="CAG7815227.1"/>
    <property type="molecule type" value="Genomic_DNA"/>
</dbReference>
<dbReference type="AlphaFoldDB" id="A0A8J2KF03"/>
<gene>
    <name evidence="1" type="ORF">AFUS01_LOCUS25923</name>
</gene>
<name>A0A8J2KF03_9HEXA</name>
<proteinExistence type="predicted"/>
<evidence type="ECO:0000313" key="1">
    <source>
        <dbReference type="EMBL" id="CAG7815227.1"/>
    </source>
</evidence>
<organism evidence="1 2">
    <name type="scientific">Allacma fusca</name>
    <dbReference type="NCBI Taxonomy" id="39272"/>
    <lineage>
        <taxon>Eukaryota</taxon>
        <taxon>Metazoa</taxon>
        <taxon>Ecdysozoa</taxon>
        <taxon>Arthropoda</taxon>
        <taxon>Hexapoda</taxon>
        <taxon>Collembola</taxon>
        <taxon>Symphypleona</taxon>
        <taxon>Sminthuridae</taxon>
        <taxon>Allacma</taxon>
    </lineage>
</organism>